<keyword evidence="3" id="KW-1185">Reference proteome</keyword>
<dbReference type="Pfam" id="PF05258">
    <property type="entry name" value="DciA"/>
    <property type="match status" value="1"/>
</dbReference>
<dbReference type="InterPro" id="IPR010593">
    <property type="entry name" value="DUF1159"/>
</dbReference>
<feature type="region of interest" description="Disordered" evidence="1">
    <location>
        <begin position="108"/>
        <end position="127"/>
    </location>
</feature>
<dbReference type="PIRSF" id="PIRSF032064">
    <property type="entry name" value="UCP032064"/>
    <property type="match status" value="1"/>
</dbReference>
<dbReference type="PANTHER" id="PTHR36456:SF1">
    <property type="entry name" value="UPF0232 PROTEIN SCO3875"/>
    <property type="match status" value="1"/>
</dbReference>
<dbReference type="AlphaFoldDB" id="A0A5M6I5K3"/>
<evidence type="ECO:0000256" key="1">
    <source>
        <dbReference type="SAM" id="MobiDB-lite"/>
    </source>
</evidence>
<dbReference type="PANTHER" id="PTHR36456">
    <property type="entry name" value="UPF0232 PROTEIN SCO3875"/>
    <property type="match status" value="1"/>
</dbReference>
<sequence length="159" mass="17264">MSKRPRVRPLADLIAGSLGEAARAHGFAAVELLTHWPEIVGEEMAAASEPVRLMWPPKDDPNNRGATLVVRVEGTHALDLQFAAPQVIERINRTFGWACVGRLSLRQGPVTPKAVPPPPPPEPDPDLVARERAQLDAIADDGLKESLARLGAFVHGRKR</sequence>
<evidence type="ECO:0000313" key="3">
    <source>
        <dbReference type="Proteomes" id="UP000323886"/>
    </source>
</evidence>
<accession>A0A5M6I5K3</accession>
<name>A0A5M6I5K3_9HYPH</name>
<proteinExistence type="predicted"/>
<reference evidence="2 3" key="1">
    <citation type="submission" date="2019-09" db="EMBL/GenBank/DDBJ databases">
        <title>Draft Whole-Genome sequence of Blastochloris sulfoviridis DSM 729.</title>
        <authorList>
            <person name="Meyer T.E."/>
            <person name="Kyndt J.A."/>
        </authorList>
    </citation>
    <scope>NUCLEOTIDE SEQUENCE [LARGE SCALE GENOMIC DNA]</scope>
    <source>
        <strain evidence="2 3">DSM 729</strain>
    </source>
</reference>
<dbReference type="OrthoDB" id="7160947at2"/>
<evidence type="ECO:0000313" key="2">
    <source>
        <dbReference type="EMBL" id="KAA5603095.1"/>
    </source>
</evidence>
<protein>
    <submittedName>
        <fullName evidence="2">DUF721 domain-containing protein</fullName>
    </submittedName>
</protein>
<dbReference type="InterPro" id="IPR007922">
    <property type="entry name" value="DciA-like"/>
</dbReference>
<dbReference type="RefSeq" id="WP_150096077.1">
    <property type="nucleotide sequence ID" value="NZ_VWPL01000003.1"/>
</dbReference>
<dbReference type="EMBL" id="VWPL01000003">
    <property type="protein sequence ID" value="KAA5603095.1"/>
    <property type="molecule type" value="Genomic_DNA"/>
</dbReference>
<comment type="caution">
    <text evidence="2">The sequence shown here is derived from an EMBL/GenBank/DDBJ whole genome shotgun (WGS) entry which is preliminary data.</text>
</comment>
<organism evidence="2 3">
    <name type="scientific">Blastochloris sulfoviridis</name>
    <dbReference type="NCBI Taxonomy" id="50712"/>
    <lineage>
        <taxon>Bacteria</taxon>
        <taxon>Pseudomonadati</taxon>
        <taxon>Pseudomonadota</taxon>
        <taxon>Alphaproteobacteria</taxon>
        <taxon>Hyphomicrobiales</taxon>
        <taxon>Blastochloridaceae</taxon>
        <taxon>Blastochloris</taxon>
    </lineage>
</organism>
<gene>
    <name evidence="2" type="ORF">F1193_02380</name>
</gene>
<dbReference type="Proteomes" id="UP000323886">
    <property type="component" value="Unassembled WGS sequence"/>
</dbReference>